<name>A0ABW0I9J6_9BACT</name>
<evidence type="ECO:0000259" key="2">
    <source>
        <dbReference type="PROSITE" id="PS50006"/>
    </source>
</evidence>
<feature type="transmembrane region" description="Helical" evidence="1">
    <location>
        <begin position="177"/>
        <end position="196"/>
    </location>
</feature>
<dbReference type="Gene3D" id="2.40.10.10">
    <property type="entry name" value="Trypsin-like serine proteases"/>
    <property type="match status" value="2"/>
</dbReference>
<dbReference type="CDD" id="cd00060">
    <property type="entry name" value="FHA"/>
    <property type="match status" value="1"/>
</dbReference>
<dbReference type="InterPro" id="IPR008984">
    <property type="entry name" value="SMAD_FHA_dom_sf"/>
</dbReference>
<dbReference type="InterPro" id="IPR000253">
    <property type="entry name" value="FHA_dom"/>
</dbReference>
<dbReference type="SMART" id="SM00240">
    <property type="entry name" value="FHA"/>
    <property type="match status" value="1"/>
</dbReference>
<dbReference type="InterPro" id="IPR043504">
    <property type="entry name" value="Peptidase_S1_PA_chymotrypsin"/>
</dbReference>
<keyword evidence="1" id="KW-0472">Membrane</keyword>
<keyword evidence="1" id="KW-1133">Transmembrane helix</keyword>
<evidence type="ECO:0000313" key="4">
    <source>
        <dbReference type="Proteomes" id="UP001596106"/>
    </source>
</evidence>
<gene>
    <name evidence="3" type="ORF">ACFPMF_06880</name>
</gene>
<evidence type="ECO:0000256" key="1">
    <source>
        <dbReference type="SAM" id="Phobius"/>
    </source>
</evidence>
<dbReference type="EMBL" id="JBHSMA010000001">
    <property type="protein sequence ID" value="MFC5409021.1"/>
    <property type="molecule type" value="Genomic_DNA"/>
</dbReference>
<keyword evidence="4" id="KW-1185">Reference proteome</keyword>
<comment type="caution">
    <text evidence="3">The sequence shown here is derived from an EMBL/GenBank/DDBJ whole genome shotgun (WGS) entry which is preliminary data.</text>
</comment>
<sequence length="563" mass="60943">MATPIERFVIRHITGTKANQVEEFDYKKHSELSFGRGTTNNLRFDPDLDSTVSREHGKIVKEAGDVPGFKVVDNNSRNGIYLNKTRIVGSAVLQPGDEIQLGQGGPVFQFDLNPRPVELMQSTRLVEMPGAFNATSEIKLPMSASDDDLASVPAKVGLGKQTVERMMVTERKRTTRSVLVGAALVLAVLSGIAYAFKDKIGSTTTITVNKPVVLPAPKPDNSLTVEQIATANTSKVVFIEFGYKLIYTPTGDDIYHQYMPMKQSDGSVINVPLYIEVEPGVVEPLLGLKKDVEVGKPIAMAGASGSGFVVSQQGHILTNRHVAAAWNSYYEFPEDAFPGALLVPGAKGWEISPSPVRPFRWVPSETRFFGKKPMSGKVIEGVNTYLDITFNKNEQRFPAVGKPIVSPKHDVALIKIDLAEPLSPVKLRSAEKDIAPGQLVTVMGYPGISPDVFVGEYSADFANRNPQIVKVPDVTVTPGNIGKVIKGQSTGKAASYYSEFGDYYQLTVNATGAGNSGGPVFDREGNVIGIFTASNSSQDATRITFAVPISYGLELMGRRQVVD</sequence>
<dbReference type="Pfam" id="PF13365">
    <property type="entry name" value="Trypsin_2"/>
    <property type="match status" value="1"/>
</dbReference>
<dbReference type="SUPFAM" id="SSF49879">
    <property type="entry name" value="SMAD/FHA domain"/>
    <property type="match status" value="1"/>
</dbReference>
<organism evidence="3 4">
    <name type="scientific">Larkinella bovis</name>
    <dbReference type="NCBI Taxonomy" id="683041"/>
    <lineage>
        <taxon>Bacteria</taxon>
        <taxon>Pseudomonadati</taxon>
        <taxon>Bacteroidota</taxon>
        <taxon>Cytophagia</taxon>
        <taxon>Cytophagales</taxon>
        <taxon>Spirosomataceae</taxon>
        <taxon>Larkinella</taxon>
    </lineage>
</organism>
<dbReference type="SUPFAM" id="SSF50494">
    <property type="entry name" value="Trypsin-like serine proteases"/>
    <property type="match status" value="1"/>
</dbReference>
<dbReference type="PROSITE" id="PS50006">
    <property type="entry name" value="FHA_DOMAIN"/>
    <property type="match status" value="1"/>
</dbReference>
<dbReference type="PANTHER" id="PTHR43019:SF23">
    <property type="entry name" value="PROTEASE DO-LIKE 5, CHLOROPLASTIC"/>
    <property type="match status" value="1"/>
</dbReference>
<reference evidence="4" key="1">
    <citation type="journal article" date="2019" name="Int. J. Syst. Evol. Microbiol.">
        <title>The Global Catalogue of Microorganisms (GCM) 10K type strain sequencing project: providing services to taxonomists for standard genome sequencing and annotation.</title>
        <authorList>
            <consortium name="The Broad Institute Genomics Platform"/>
            <consortium name="The Broad Institute Genome Sequencing Center for Infectious Disease"/>
            <person name="Wu L."/>
            <person name="Ma J."/>
        </authorList>
    </citation>
    <scope>NUCLEOTIDE SEQUENCE [LARGE SCALE GENOMIC DNA]</scope>
    <source>
        <strain evidence="4">CCUG 55250</strain>
    </source>
</reference>
<dbReference type="RefSeq" id="WP_379842524.1">
    <property type="nucleotide sequence ID" value="NZ_JBHSMA010000001.1"/>
</dbReference>
<accession>A0ABW0I9J6</accession>
<evidence type="ECO:0000313" key="3">
    <source>
        <dbReference type="EMBL" id="MFC5409021.1"/>
    </source>
</evidence>
<protein>
    <submittedName>
        <fullName evidence="3">Trypsin-like peptidase domain-containing protein</fullName>
    </submittedName>
</protein>
<dbReference type="Proteomes" id="UP001596106">
    <property type="component" value="Unassembled WGS sequence"/>
</dbReference>
<keyword evidence="1" id="KW-0812">Transmembrane</keyword>
<proteinExistence type="predicted"/>
<dbReference type="Pfam" id="PF00498">
    <property type="entry name" value="FHA"/>
    <property type="match status" value="1"/>
</dbReference>
<dbReference type="PANTHER" id="PTHR43019">
    <property type="entry name" value="SERINE ENDOPROTEASE DEGS"/>
    <property type="match status" value="1"/>
</dbReference>
<feature type="domain" description="FHA" evidence="2">
    <location>
        <begin position="32"/>
        <end position="87"/>
    </location>
</feature>
<dbReference type="InterPro" id="IPR009003">
    <property type="entry name" value="Peptidase_S1_PA"/>
</dbReference>
<dbReference type="Gene3D" id="2.60.200.20">
    <property type="match status" value="1"/>
</dbReference>